<dbReference type="Proteomes" id="UP000735302">
    <property type="component" value="Unassembled WGS sequence"/>
</dbReference>
<sequence>MYGANKINVVDWGTKRFENLLTLLQPNTSQRPLFSRLPARPRLSLRASMLWKEGTTAREDGWCQLGMFVLQAKFLLWAMPFFQLRMHTRPFHEFEWRTNHAITLSLERAMTCFWSVLTTSAPWQTALGVQRSDCGHNSHLQAGVIERGSMVVTDSLEIRDG</sequence>
<comment type="caution">
    <text evidence="1">The sequence shown here is derived from an EMBL/GenBank/DDBJ whole genome shotgun (WGS) entry which is preliminary data.</text>
</comment>
<evidence type="ECO:0000313" key="1">
    <source>
        <dbReference type="EMBL" id="GFO09371.1"/>
    </source>
</evidence>
<accession>A0AAV4ADU8</accession>
<evidence type="ECO:0000313" key="2">
    <source>
        <dbReference type="Proteomes" id="UP000735302"/>
    </source>
</evidence>
<name>A0AAV4ADU8_9GAST</name>
<proteinExistence type="predicted"/>
<protein>
    <submittedName>
        <fullName evidence="1">Uncharacterized protein</fullName>
    </submittedName>
</protein>
<keyword evidence="2" id="KW-1185">Reference proteome</keyword>
<organism evidence="1 2">
    <name type="scientific">Plakobranchus ocellatus</name>
    <dbReference type="NCBI Taxonomy" id="259542"/>
    <lineage>
        <taxon>Eukaryota</taxon>
        <taxon>Metazoa</taxon>
        <taxon>Spiralia</taxon>
        <taxon>Lophotrochozoa</taxon>
        <taxon>Mollusca</taxon>
        <taxon>Gastropoda</taxon>
        <taxon>Heterobranchia</taxon>
        <taxon>Euthyneura</taxon>
        <taxon>Panpulmonata</taxon>
        <taxon>Sacoglossa</taxon>
        <taxon>Placobranchoidea</taxon>
        <taxon>Plakobranchidae</taxon>
        <taxon>Plakobranchus</taxon>
    </lineage>
</organism>
<dbReference type="EMBL" id="BLXT01004061">
    <property type="protein sequence ID" value="GFO09371.1"/>
    <property type="molecule type" value="Genomic_DNA"/>
</dbReference>
<reference evidence="1 2" key="1">
    <citation type="journal article" date="2021" name="Elife">
        <title>Chloroplast acquisition without the gene transfer in kleptoplastic sea slugs, Plakobranchus ocellatus.</title>
        <authorList>
            <person name="Maeda T."/>
            <person name="Takahashi S."/>
            <person name="Yoshida T."/>
            <person name="Shimamura S."/>
            <person name="Takaki Y."/>
            <person name="Nagai Y."/>
            <person name="Toyoda A."/>
            <person name="Suzuki Y."/>
            <person name="Arimoto A."/>
            <person name="Ishii H."/>
            <person name="Satoh N."/>
            <person name="Nishiyama T."/>
            <person name="Hasebe M."/>
            <person name="Maruyama T."/>
            <person name="Minagawa J."/>
            <person name="Obokata J."/>
            <person name="Shigenobu S."/>
        </authorList>
    </citation>
    <scope>NUCLEOTIDE SEQUENCE [LARGE SCALE GENOMIC DNA]</scope>
</reference>
<gene>
    <name evidence="1" type="ORF">PoB_003587600</name>
</gene>
<dbReference type="AlphaFoldDB" id="A0AAV4ADU8"/>